<name>A0A3A3GNC0_PANTH</name>
<evidence type="ECO:0000313" key="2">
    <source>
        <dbReference type="Proteomes" id="UP000266177"/>
    </source>
</evidence>
<dbReference type="InterPro" id="IPR024524">
    <property type="entry name" value="DUF3800"/>
</dbReference>
<gene>
    <name evidence="1" type="ORF">DQX05_01440</name>
</gene>
<dbReference type="RefSeq" id="WP_119790239.1">
    <property type="nucleotide sequence ID" value="NZ_QYZD01000001.1"/>
</dbReference>
<dbReference type="Proteomes" id="UP000266177">
    <property type="component" value="Unassembled WGS sequence"/>
</dbReference>
<protein>
    <submittedName>
        <fullName evidence="1">DUF3800 domain-containing protein</fullName>
    </submittedName>
</protein>
<accession>A0A3A3GNC0</accession>
<dbReference type="EMBL" id="QYZD01000001">
    <property type="protein sequence ID" value="RJG26724.1"/>
    <property type="molecule type" value="Genomic_DNA"/>
</dbReference>
<dbReference type="OrthoDB" id="2680392at2"/>
<dbReference type="Pfam" id="PF12686">
    <property type="entry name" value="DUF3800"/>
    <property type="match status" value="1"/>
</dbReference>
<comment type="caution">
    <text evidence="1">The sequence shown here is derived from an EMBL/GenBank/DDBJ whole genome shotgun (WGS) entry which is preliminary data.</text>
</comment>
<evidence type="ECO:0000313" key="1">
    <source>
        <dbReference type="EMBL" id="RJG26724.1"/>
    </source>
</evidence>
<organism evidence="1 2">
    <name type="scientific">Paenibacillus thiaminolyticus</name>
    <name type="common">Bacillus thiaminolyticus</name>
    <dbReference type="NCBI Taxonomy" id="49283"/>
    <lineage>
        <taxon>Bacteria</taxon>
        <taxon>Bacillati</taxon>
        <taxon>Bacillota</taxon>
        <taxon>Bacilli</taxon>
        <taxon>Bacillales</taxon>
        <taxon>Paenibacillaceae</taxon>
        <taxon>Paenibacillus</taxon>
    </lineage>
</organism>
<proteinExistence type="predicted"/>
<reference evidence="1 2" key="1">
    <citation type="submission" date="2018-09" db="EMBL/GenBank/DDBJ databases">
        <title>Paenibacillus SK2017-BO5.</title>
        <authorList>
            <person name="Piskunova J.V."/>
            <person name="Dubiley S.A."/>
            <person name="Severinov K.V."/>
        </authorList>
    </citation>
    <scope>NUCLEOTIDE SEQUENCE [LARGE SCALE GENOMIC DNA]</scope>
    <source>
        <strain evidence="1 2">BO5</strain>
    </source>
</reference>
<sequence>MEWRSRPRIIEYWPDGVDYIMGMDESGTADLVSISRKVAAGKEDEIDFTMRDFTLTGVIVDQNRYDELKRVVNEVKFKHWDQGLYRHNGREKRICFHSRDIRKKSYPFNNIDPEILTYDLTNMIESVNAKIISCHIDKLAHYKRYINPIHPYHIAVQFILERYCKGLNDGDMTGVVMLESRGKKEDKFVLDYITHIIDNGTNQNPASHFRNIRGVYFNPKWWKNDDDKSSFIILEYADLVSYPIHKEHRHSTNERAVDPAFSIVERKFYNFPNYLGWGLKVWRPRYK</sequence>
<dbReference type="AlphaFoldDB" id="A0A3A3GNC0"/>